<gene>
    <name evidence="1" type="ORF">LNQ82_00715</name>
</gene>
<sequence length="159" mass="18533">MLLKPEGNILTFLNCIGLQECDNAISRLISIIDTPFIREEVCYLEPEVIYSFYLGGCQFSFNQNGILEAIFIYIKPKNLFHSFQLKNNFINGISPNSSKEDIIYAMNPLFGSPERICTTNNVGLGYDEYHYIRYKIDNKFIHFEFLEDFKLNLITLFIE</sequence>
<dbReference type="RefSeq" id="WP_027021601.1">
    <property type="nucleotide sequence ID" value="NZ_CP097501.1"/>
</dbReference>
<reference evidence="1" key="1">
    <citation type="submission" date="2022-05" db="EMBL/GenBank/DDBJ databases">
        <title>Alysiella filiformis genome sequencing.</title>
        <authorList>
            <person name="Viehboeck T."/>
        </authorList>
    </citation>
    <scope>NUCLEOTIDE SEQUENCE</scope>
    <source>
        <strain evidence="1">DSM 2580</strain>
    </source>
</reference>
<dbReference type="Proteomes" id="UP001056819">
    <property type="component" value="Chromosome"/>
</dbReference>
<accession>A0AAE9KZD3</accession>
<protein>
    <submittedName>
        <fullName evidence="1">Uncharacterized protein</fullName>
    </submittedName>
</protein>
<proteinExistence type="predicted"/>
<dbReference type="EMBL" id="CP097501">
    <property type="protein sequence ID" value="URD67718.1"/>
    <property type="molecule type" value="Genomic_DNA"/>
</dbReference>
<organism evidence="1 2">
    <name type="scientific">Conchiformibius steedae DSM 2580</name>
    <dbReference type="NCBI Taxonomy" id="1121352"/>
    <lineage>
        <taxon>Bacteria</taxon>
        <taxon>Pseudomonadati</taxon>
        <taxon>Pseudomonadota</taxon>
        <taxon>Betaproteobacteria</taxon>
        <taxon>Neisseriales</taxon>
        <taxon>Neisseriaceae</taxon>
        <taxon>Conchiformibius</taxon>
    </lineage>
</organism>
<dbReference type="AlphaFoldDB" id="A0AAE9KZD3"/>
<evidence type="ECO:0000313" key="1">
    <source>
        <dbReference type="EMBL" id="URD67718.1"/>
    </source>
</evidence>
<evidence type="ECO:0000313" key="2">
    <source>
        <dbReference type="Proteomes" id="UP001056819"/>
    </source>
</evidence>
<name>A0AAE9KZD3_9NEIS</name>